<evidence type="ECO:0000313" key="2">
    <source>
        <dbReference type="Proteomes" id="UP000887565"/>
    </source>
</evidence>
<protein>
    <submittedName>
        <fullName evidence="3">Uncharacterized protein</fullName>
    </submittedName>
</protein>
<evidence type="ECO:0000313" key="3">
    <source>
        <dbReference type="WBParaSite" id="nRc.2.0.1.t10920-RA"/>
    </source>
</evidence>
<evidence type="ECO:0000256" key="1">
    <source>
        <dbReference type="SAM" id="Phobius"/>
    </source>
</evidence>
<keyword evidence="1" id="KW-0472">Membrane</keyword>
<reference evidence="3" key="1">
    <citation type="submission" date="2022-11" db="UniProtKB">
        <authorList>
            <consortium name="WormBaseParasite"/>
        </authorList>
    </citation>
    <scope>IDENTIFICATION</scope>
</reference>
<dbReference type="Proteomes" id="UP000887565">
    <property type="component" value="Unplaced"/>
</dbReference>
<dbReference type="AlphaFoldDB" id="A0A915I9R9"/>
<sequence length="74" mass="8343">MSVVAGMVFVFILFYVCALIRYYCKNSRHALGLAILRRIASADTGLQCRSSDDDENYEKQSSFGRLTLNTTLDL</sequence>
<organism evidence="2 3">
    <name type="scientific">Romanomermis culicivorax</name>
    <name type="common">Nematode worm</name>
    <dbReference type="NCBI Taxonomy" id="13658"/>
    <lineage>
        <taxon>Eukaryota</taxon>
        <taxon>Metazoa</taxon>
        <taxon>Ecdysozoa</taxon>
        <taxon>Nematoda</taxon>
        <taxon>Enoplea</taxon>
        <taxon>Dorylaimia</taxon>
        <taxon>Mermithida</taxon>
        <taxon>Mermithoidea</taxon>
        <taxon>Mermithidae</taxon>
        <taxon>Romanomermis</taxon>
    </lineage>
</organism>
<keyword evidence="2" id="KW-1185">Reference proteome</keyword>
<name>A0A915I9R9_ROMCU</name>
<proteinExistence type="predicted"/>
<dbReference type="WBParaSite" id="nRc.2.0.1.t10920-RA">
    <property type="protein sequence ID" value="nRc.2.0.1.t10920-RA"/>
    <property type="gene ID" value="nRc.2.0.1.g10920"/>
</dbReference>
<accession>A0A915I9R9</accession>
<keyword evidence="1" id="KW-0812">Transmembrane</keyword>
<keyword evidence="1" id="KW-1133">Transmembrane helix</keyword>
<feature type="transmembrane region" description="Helical" evidence="1">
    <location>
        <begin position="6"/>
        <end position="24"/>
    </location>
</feature>